<dbReference type="AlphaFoldDB" id="X0X367"/>
<accession>X0X367</accession>
<dbReference type="GO" id="GO:0005524">
    <property type="term" value="F:ATP binding"/>
    <property type="evidence" value="ECO:0007669"/>
    <property type="project" value="UniProtKB-KW"/>
</dbReference>
<keyword evidence="3" id="KW-0547">Nucleotide-binding</keyword>
<evidence type="ECO:0000313" key="8">
    <source>
        <dbReference type="EMBL" id="GAG37669.1"/>
    </source>
</evidence>
<evidence type="ECO:0000256" key="5">
    <source>
        <dbReference type="ARBA" id="ARBA00022967"/>
    </source>
</evidence>
<feature type="domain" description="ABC transporter" evidence="7">
    <location>
        <begin position="1"/>
        <end position="29"/>
    </location>
</feature>
<proteinExistence type="predicted"/>
<evidence type="ECO:0000256" key="4">
    <source>
        <dbReference type="ARBA" id="ARBA00022840"/>
    </source>
</evidence>
<evidence type="ECO:0000256" key="6">
    <source>
        <dbReference type="ARBA" id="ARBA00023136"/>
    </source>
</evidence>
<organism evidence="8">
    <name type="scientific">marine sediment metagenome</name>
    <dbReference type="NCBI Taxonomy" id="412755"/>
    <lineage>
        <taxon>unclassified sequences</taxon>
        <taxon>metagenomes</taxon>
        <taxon>ecological metagenomes</taxon>
    </lineage>
</organism>
<keyword evidence="6" id="KW-0472">Membrane</keyword>
<protein>
    <recommendedName>
        <fullName evidence="7">ABC transporter domain-containing protein</fullName>
    </recommendedName>
</protein>
<gene>
    <name evidence="8" type="ORF">S01H1_61885</name>
</gene>
<evidence type="ECO:0000259" key="7">
    <source>
        <dbReference type="Pfam" id="PF00005"/>
    </source>
</evidence>
<dbReference type="PANTHER" id="PTHR43790:SF3">
    <property type="entry name" value="D-ALLOSE IMPORT ATP-BINDING PROTEIN ALSA-RELATED"/>
    <property type="match status" value="1"/>
</dbReference>
<dbReference type="PANTHER" id="PTHR43790">
    <property type="entry name" value="CARBOHYDRATE TRANSPORT ATP-BINDING PROTEIN MG119-RELATED"/>
    <property type="match status" value="1"/>
</dbReference>
<evidence type="ECO:0000256" key="2">
    <source>
        <dbReference type="ARBA" id="ARBA00022475"/>
    </source>
</evidence>
<reference evidence="8" key="1">
    <citation type="journal article" date="2014" name="Front. Microbiol.">
        <title>High frequency of phylogenetically diverse reductive dehalogenase-homologous genes in deep subseafloor sedimentary metagenomes.</title>
        <authorList>
            <person name="Kawai M."/>
            <person name="Futagami T."/>
            <person name="Toyoda A."/>
            <person name="Takaki Y."/>
            <person name="Nishi S."/>
            <person name="Hori S."/>
            <person name="Arai W."/>
            <person name="Tsubouchi T."/>
            <person name="Morono Y."/>
            <person name="Uchiyama I."/>
            <person name="Ito T."/>
            <person name="Fujiyama A."/>
            <person name="Inagaki F."/>
            <person name="Takami H."/>
        </authorList>
    </citation>
    <scope>NUCLEOTIDE SEQUENCE</scope>
    <source>
        <strain evidence="8">Expedition CK06-06</strain>
    </source>
</reference>
<dbReference type="Gene3D" id="3.40.50.300">
    <property type="entry name" value="P-loop containing nucleotide triphosphate hydrolases"/>
    <property type="match status" value="2"/>
</dbReference>
<keyword evidence="1" id="KW-0813">Transport</keyword>
<sequence>LSIAEQQIVSIARALASNCKVLILDEPTSALSQRDIDNLFKVMKKLKIQGVSIIFISHKLGEVLKIADRVTILRDSQKVGTFYIGDLTEDKIVELIIGRSIREKYPKIQNISTEEELLKLKNLSLKDKFFNISFSLKKGEVLGIVGALGAGKSELAMTLFGAYKRKASGEIYFRSKKVSIQSPEEAISKKIALVTEDRRGAGLILNKGIRFNISLPVLRNINRMGFVKIEIEKKTVQEYIKKLKIQCKGRIQA</sequence>
<keyword evidence="5" id="KW-1278">Translocase</keyword>
<dbReference type="Pfam" id="PF00005">
    <property type="entry name" value="ABC_tran"/>
    <property type="match status" value="2"/>
</dbReference>
<evidence type="ECO:0000256" key="3">
    <source>
        <dbReference type="ARBA" id="ARBA00022741"/>
    </source>
</evidence>
<feature type="domain" description="ABC transporter" evidence="7">
    <location>
        <begin position="131"/>
        <end position="244"/>
    </location>
</feature>
<comment type="caution">
    <text evidence="8">The sequence shown here is derived from an EMBL/GenBank/DDBJ whole genome shotgun (WGS) entry which is preliminary data.</text>
</comment>
<feature type="non-terminal residue" evidence="8">
    <location>
        <position position="1"/>
    </location>
</feature>
<evidence type="ECO:0000256" key="1">
    <source>
        <dbReference type="ARBA" id="ARBA00022448"/>
    </source>
</evidence>
<dbReference type="SUPFAM" id="SSF52540">
    <property type="entry name" value="P-loop containing nucleoside triphosphate hydrolases"/>
    <property type="match status" value="2"/>
</dbReference>
<name>X0X367_9ZZZZ</name>
<dbReference type="EMBL" id="BARS01040619">
    <property type="protein sequence ID" value="GAG37669.1"/>
    <property type="molecule type" value="Genomic_DNA"/>
</dbReference>
<keyword evidence="2" id="KW-1003">Cell membrane</keyword>
<dbReference type="GO" id="GO:0016887">
    <property type="term" value="F:ATP hydrolysis activity"/>
    <property type="evidence" value="ECO:0007669"/>
    <property type="project" value="InterPro"/>
</dbReference>
<feature type="non-terminal residue" evidence="8">
    <location>
        <position position="253"/>
    </location>
</feature>
<dbReference type="InterPro" id="IPR003439">
    <property type="entry name" value="ABC_transporter-like_ATP-bd"/>
</dbReference>
<keyword evidence="4" id="KW-0067">ATP-binding</keyword>
<dbReference type="InterPro" id="IPR050107">
    <property type="entry name" value="ABC_carbohydrate_import_ATPase"/>
</dbReference>
<dbReference type="InterPro" id="IPR027417">
    <property type="entry name" value="P-loop_NTPase"/>
</dbReference>